<reference evidence="10 11" key="1">
    <citation type="submission" date="2020-06" db="EMBL/GenBank/DDBJ databases">
        <authorList>
            <person name="Li R."/>
            <person name="Bekaert M."/>
        </authorList>
    </citation>
    <scope>NUCLEOTIDE SEQUENCE [LARGE SCALE GENOMIC DNA]</scope>
    <source>
        <strain evidence="11">wild</strain>
    </source>
</reference>
<comment type="subcellular location">
    <subcellularLocation>
        <location evidence="2">Endomembrane system</location>
    </subcellularLocation>
    <subcellularLocation>
        <location evidence="1">Membrane</location>
        <topology evidence="1">Single-pass membrane protein</topology>
    </subcellularLocation>
</comment>
<dbReference type="PROSITE" id="PS50068">
    <property type="entry name" value="LDLRA_2"/>
    <property type="match status" value="1"/>
</dbReference>
<evidence type="ECO:0008006" key="12">
    <source>
        <dbReference type="Google" id="ProtNLM"/>
    </source>
</evidence>
<evidence type="ECO:0000256" key="5">
    <source>
        <dbReference type="ARBA" id="ARBA00022989"/>
    </source>
</evidence>
<feature type="compositionally biased region" description="Basic and acidic residues" evidence="9">
    <location>
        <begin position="306"/>
        <end position="316"/>
    </location>
</feature>
<dbReference type="OrthoDB" id="6135638at2759"/>
<evidence type="ECO:0000256" key="4">
    <source>
        <dbReference type="ARBA" id="ARBA00022737"/>
    </source>
</evidence>
<evidence type="ECO:0000256" key="2">
    <source>
        <dbReference type="ARBA" id="ARBA00004308"/>
    </source>
</evidence>
<dbReference type="Pfam" id="PF00057">
    <property type="entry name" value="Ldl_recept_a"/>
    <property type="match status" value="1"/>
</dbReference>
<evidence type="ECO:0000256" key="8">
    <source>
        <dbReference type="PROSITE-ProRule" id="PRU00124"/>
    </source>
</evidence>
<accession>A0A6J7ZYU7</accession>
<keyword evidence="5" id="KW-1133">Transmembrane helix</keyword>
<organism evidence="10 11">
    <name type="scientific">Mytilus coruscus</name>
    <name type="common">Sea mussel</name>
    <dbReference type="NCBI Taxonomy" id="42192"/>
    <lineage>
        <taxon>Eukaryota</taxon>
        <taxon>Metazoa</taxon>
        <taxon>Spiralia</taxon>
        <taxon>Lophotrochozoa</taxon>
        <taxon>Mollusca</taxon>
        <taxon>Bivalvia</taxon>
        <taxon>Autobranchia</taxon>
        <taxon>Pteriomorphia</taxon>
        <taxon>Mytilida</taxon>
        <taxon>Mytiloidea</taxon>
        <taxon>Mytilidae</taxon>
        <taxon>Mytilinae</taxon>
        <taxon>Mytilus</taxon>
    </lineage>
</organism>
<dbReference type="GO" id="GO:0016192">
    <property type="term" value="P:vesicle-mediated transport"/>
    <property type="evidence" value="ECO:0007669"/>
    <property type="project" value="UniProtKB-ARBA"/>
</dbReference>
<proteinExistence type="predicted"/>
<feature type="disulfide bond" evidence="8">
    <location>
        <begin position="173"/>
        <end position="188"/>
    </location>
</feature>
<feature type="compositionally biased region" description="Low complexity" evidence="9">
    <location>
        <begin position="296"/>
        <end position="305"/>
    </location>
</feature>
<dbReference type="PANTHER" id="PTHR24270">
    <property type="entry name" value="LOW-DENSITY LIPOPROTEIN RECEPTOR-RELATED"/>
    <property type="match status" value="1"/>
</dbReference>
<evidence type="ECO:0000256" key="7">
    <source>
        <dbReference type="ARBA" id="ARBA00023157"/>
    </source>
</evidence>
<evidence type="ECO:0000313" key="10">
    <source>
        <dbReference type="EMBL" id="CAC5357979.1"/>
    </source>
</evidence>
<dbReference type="GO" id="GO:0012505">
    <property type="term" value="C:endomembrane system"/>
    <property type="evidence" value="ECO:0007669"/>
    <property type="project" value="UniProtKB-SubCell"/>
</dbReference>
<dbReference type="EMBL" id="CACVKT020000281">
    <property type="protein sequence ID" value="CAC5357979.1"/>
    <property type="molecule type" value="Genomic_DNA"/>
</dbReference>
<feature type="disulfide bond" evidence="8">
    <location>
        <begin position="154"/>
        <end position="166"/>
    </location>
</feature>
<name>A0A6J7ZYU7_MYTCO</name>
<evidence type="ECO:0000256" key="6">
    <source>
        <dbReference type="ARBA" id="ARBA00023136"/>
    </source>
</evidence>
<dbReference type="InterPro" id="IPR002172">
    <property type="entry name" value="LDrepeatLR_classA_rpt"/>
</dbReference>
<dbReference type="SMART" id="SM00192">
    <property type="entry name" value="LDLa"/>
    <property type="match status" value="1"/>
</dbReference>
<dbReference type="CDD" id="cd00112">
    <property type="entry name" value="LDLa"/>
    <property type="match status" value="1"/>
</dbReference>
<feature type="region of interest" description="Disordered" evidence="9">
    <location>
        <begin position="290"/>
        <end position="320"/>
    </location>
</feature>
<sequence length="342" mass="38088">MYFDKTISMEHQASAITKACFYRIRNIGRIRSLISVEACKTIVCSLVTSRLDYGNAWLYGTNTNIITNAEKRFLTRRIHLIALNRPARHCDNSSENILVDHVLNFSLRKPTLNAFQLNCKNGMIKLFSNMKSSVGLLLLVFLFIPNKNDIVNACKIYEFKCTDGTCINSTLNCNNDVDCPDLSDELNCTFIQPCPEGTYKCKTGECVNNQTECPIVTSIVSLSSTIAVDIQSSFVLPITSIKSISATSHSNPYTLLQSSLSSTVIQLLSISAFISSPISIEPTTTHHSYQTSVIQTTPTYPVKTPPTDDQKPDKGSNKSFVYKVTRMKNKNYKSAKNSEVEL</sequence>
<keyword evidence="3" id="KW-0812">Transmembrane</keyword>
<evidence type="ECO:0000256" key="9">
    <source>
        <dbReference type="SAM" id="MobiDB-lite"/>
    </source>
</evidence>
<dbReference type="PROSITE" id="PS01209">
    <property type="entry name" value="LDLRA_1"/>
    <property type="match status" value="1"/>
</dbReference>
<dbReference type="AlphaFoldDB" id="A0A6J7ZYU7"/>
<dbReference type="Gene3D" id="4.10.400.10">
    <property type="entry name" value="Low-density Lipoprotein Receptor"/>
    <property type="match status" value="1"/>
</dbReference>
<keyword evidence="4" id="KW-0677">Repeat</keyword>
<dbReference type="GO" id="GO:0005886">
    <property type="term" value="C:plasma membrane"/>
    <property type="evidence" value="ECO:0007669"/>
    <property type="project" value="TreeGrafter"/>
</dbReference>
<evidence type="ECO:0000256" key="1">
    <source>
        <dbReference type="ARBA" id="ARBA00004167"/>
    </source>
</evidence>
<evidence type="ECO:0000256" key="3">
    <source>
        <dbReference type="ARBA" id="ARBA00022692"/>
    </source>
</evidence>
<dbReference type="InterPro" id="IPR023415">
    <property type="entry name" value="LDLR_class-A_CS"/>
</dbReference>
<protein>
    <recommendedName>
        <fullName evidence="12">LRP2</fullName>
    </recommendedName>
</protein>
<feature type="disulfide bond" evidence="8">
    <location>
        <begin position="161"/>
        <end position="179"/>
    </location>
</feature>
<keyword evidence="11" id="KW-1185">Reference proteome</keyword>
<dbReference type="Proteomes" id="UP000507470">
    <property type="component" value="Unassembled WGS sequence"/>
</dbReference>
<evidence type="ECO:0000313" key="11">
    <source>
        <dbReference type="Proteomes" id="UP000507470"/>
    </source>
</evidence>
<gene>
    <name evidence="10" type="ORF">MCOR_1422</name>
</gene>
<dbReference type="InterPro" id="IPR050685">
    <property type="entry name" value="LDLR"/>
</dbReference>
<dbReference type="SUPFAM" id="SSF57424">
    <property type="entry name" value="LDL receptor-like module"/>
    <property type="match status" value="1"/>
</dbReference>
<dbReference type="InterPro" id="IPR036055">
    <property type="entry name" value="LDL_receptor-like_sf"/>
</dbReference>
<keyword evidence="6" id="KW-0472">Membrane</keyword>
<keyword evidence="7 8" id="KW-1015">Disulfide bond</keyword>